<dbReference type="GO" id="GO:0032468">
    <property type="term" value="P:Golgi calcium ion homeostasis"/>
    <property type="evidence" value="ECO:0007669"/>
    <property type="project" value="TreeGrafter"/>
</dbReference>
<dbReference type="Pfam" id="PF01169">
    <property type="entry name" value="GDT1"/>
    <property type="match status" value="2"/>
</dbReference>
<feature type="transmembrane region" description="Helical" evidence="6">
    <location>
        <begin position="199"/>
        <end position="217"/>
    </location>
</feature>
<dbReference type="EMBL" id="KN824277">
    <property type="protein sequence ID" value="KIM34551.1"/>
    <property type="molecule type" value="Genomic_DNA"/>
</dbReference>
<evidence type="ECO:0000313" key="9">
    <source>
        <dbReference type="Proteomes" id="UP000054097"/>
    </source>
</evidence>
<dbReference type="GO" id="GO:0032472">
    <property type="term" value="P:Golgi calcium ion transport"/>
    <property type="evidence" value="ECO:0007669"/>
    <property type="project" value="TreeGrafter"/>
</dbReference>
<dbReference type="GO" id="GO:0015085">
    <property type="term" value="F:calcium ion transmembrane transporter activity"/>
    <property type="evidence" value="ECO:0007669"/>
    <property type="project" value="TreeGrafter"/>
</dbReference>
<feature type="region of interest" description="Disordered" evidence="7">
    <location>
        <begin position="143"/>
        <end position="180"/>
    </location>
</feature>
<dbReference type="OrthoDB" id="442680at2759"/>
<dbReference type="HOGENOM" id="CLU_040186_0_0_1"/>
<evidence type="ECO:0000256" key="4">
    <source>
        <dbReference type="ARBA" id="ARBA00022989"/>
    </source>
</evidence>
<dbReference type="PANTHER" id="PTHR12608">
    <property type="entry name" value="TRANSMEMBRANE PROTEIN HTP-1 RELATED"/>
    <property type="match status" value="1"/>
</dbReference>
<organism evidence="8 9">
    <name type="scientific">Serendipita vermifera MAFF 305830</name>
    <dbReference type="NCBI Taxonomy" id="933852"/>
    <lineage>
        <taxon>Eukaryota</taxon>
        <taxon>Fungi</taxon>
        <taxon>Dikarya</taxon>
        <taxon>Basidiomycota</taxon>
        <taxon>Agaricomycotina</taxon>
        <taxon>Agaricomycetes</taxon>
        <taxon>Sebacinales</taxon>
        <taxon>Serendipitaceae</taxon>
        <taxon>Serendipita</taxon>
    </lineage>
</organism>
<keyword evidence="5 6" id="KW-0472">Membrane</keyword>
<keyword evidence="3 6" id="KW-0812">Transmembrane</keyword>
<reference evidence="9" key="2">
    <citation type="submission" date="2015-01" db="EMBL/GenBank/DDBJ databases">
        <title>Evolutionary Origins and Diversification of the Mycorrhizal Mutualists.</title>
        <authorList>
            <consortium name="DOE Joint Genome Institute"/>
            <consortium name="Mycorrhizal Genomics Consortium"/>
            <person name="Kohler A."/>
            <person name="Kuo A."/>
            <person name="Nagy L.G."/>
            <person name="Floudas D."/>
            <person name="Copeland A."/>
            <person name="Barry K.W."/>
            <person name="Cichocki N."/>
            <person name="Veneault-Fourrey C."/>
            <person name="LaButti K."/>
            <person name="Lindquist E.A."/>
            <person name="Lipzen A."/>
            <person name="Lundell T."/>
            <person name="Morin E."/>
            <person name="Murat C."/>
            <person name="Riley R."/>
            <person name="Ohm R."/>
            <person name="Sun H."/>
            <person name="Tunlid A."/>
            <person name="Henrissat B."/>
            <person name="Grigoriev I.V."/>
            <person name="Hibbett D.S."/>
            <person name="Martin F."/>
        </authorList>
    </citation>
    <scope>NUCLEOTIDE SEQUENCE [LARGE SCALE GENOMIC DNA]</scope>
    <source>
        <strain evidence="9">MAFF 305830</strain>
    </source>
</reference>
<dbReference type="GO" id="GO:0005794">
    <property type="term" value="C:Golgi apparatus"/>
    <property type="evidence" value="ECO:0007669"/>
    <property type="project" value="TreeGrafter"/>
</dbReference>
<evidence type="ECO:0000313" key="8">
    <source>
        <dbReference type="EMBL" id="KIM34551.1"/>
    </source>
</evidence>
<dbReference type="AlphaFoldDB" id="A0A0C3BT61"/>
<evidence type="ECO:0000256" key="7">
    <source>
        <dbReference type="SAM" id="MobiDB-lite"/>
    </source>
</evidence>
<dbReference type="InterPro" id="IPR049555">
    <property type="entry name" value="GDT1-like_CS"/>
</dbReference>
<evidence type="ECO:0000256" key="5">
    <source>
        <dbReference type="ARBA" id="ARBA00023136"/>
    </source>
</evidence>
<keyword evidence="9" id="KW-1185">Reference proteome</keyword>
<dbReference type="PROSITE" id="PS01214">
    <property type="entry name" value="UPF0016"/>
    <property type="match status" value="1"/>
</dbReference>
<feature type="transmembrane region" description="Helical" evidence="6">
    <location>
        <begin position="237"/>
        <end position="258"/>
    </location>
</feature>
<evidence type="ECO:0000256" key="2">
    <source>
        <dbReference type="ARBA" id="ARBA00009190"/>
    </source>
</evidence>
<sequence length="294" mass="31766">MDVFSNGNSTLPLTPGGDSESNGSAFYQSFVMILASEVGDKTFLIAAILSMRHPRLIVFLGAFSSLAVMSVLSAGMGQLLPSLFLPRKWTQLGAAILFFWFGVKMAREGWEMEGGNAKVQEEMKEVEEEIAGDQESLPMHARQDLEGGNLPTSHSTTTNGHHSASDDRDANETPTKADFAARKQPKDFLSKVKEGAHNFASLFLGPVFVQAFALTFLGEWGDRSQIATIALAAAHNVYIVTLGTVIGHSVCTAVAVMGGRWISTQISIKHVTLGGAVLFVLFGIIYLREAWLAE</sequence>
<feature type="compositionally biased region" description="Low complexity" evidence="7">
    <location>
        <begin position="152"/>
        <end position="162"/>
    </location>
</feature>
<gene>
    <name evidence="8" type="ORF">M408DRAFT_13985</name>
</gene>
<evidence type="ECO:0000256" key="3">
    <source>
        <dbReference type="ARBA" id="ARBA00022692"/>
    </source>
</evidence>
<dbReference type="Proteomes" id="UP000054097">
    <property type="component" value="Unassembled WGS sequence"/>
</dbReference>
<feature type="transmembrane region" description="Helical" evidence="6">
    <location>
        <begin position="89"/>
        <end position="106"/>
    </location>
</feature>
<protein>
    <recommendedName>
        <fullName evidence="6">GDT1 family protein</fullName>
    </recommendedName>
</protein>
<name>A0A0C3BT61_SERVB</name>
<dbReference type="GO" id="GO:0005384">
    <property type="term" value="F:manganese ion transmembrane transporter activity"/>
    <property type="evidence" value="ECO:0007669"/>
    <property type="project" value="TreeGrafter"/>
</dbReference>
<dbReference type="STRING" id="933852.A0A0C3BT61"/>
<comment type="similarity">
    <text evidence="2 6">Belongs to the GDT1 family.</text>
</comment>
<evidence type="ECO:0000256" key="1">
    <source>
        <dbReference type="ARBA" id="ARBA00004141"/>
    </source>
</evidence>
<dbReference type="PANTHER" id="PTHR12608:SF1">
    <property type="entry name" value="TRANSMEMBRANE PROTEIN 165"/>
    <property type="match status" value="1"/>
</dbReference>
<accession>A0A0C3BT61</accession>
<feature type="transmembrane region" description="Helical" evidence="6">
    <location>
        <begin position="56"/>
        <end position="77"/>
    </location>
</feature>
<evidence type="ECO:0000256" key="6">
    <source>
        <dbReference type="RuleBase" id="RU365102"/>
    </source>
</evidence>
<reference evidence="8 9" key="1">
    <citation type="submission" date="2014-04" db="EMBL/GenBank/DDBJ databases">
        <authorList>
            <consortium name="DOE Joint Genome Institute"/>
            <person name="Kuo A."/>
            <person name="Zuccaro A."/>
            <person name="Kohler A."/>
            <person name="Nagy L.G."/>
            <person name="Floudas D."/>
            <person name="Copeland A."/>
            <person name="Barry K.W."/>
            <person name="Cichocki N."/>
            <person name="Veneault-Fourrey C."/>
            <person name="LaButti K."/>
            <person name="Lindquist E.A."/>
            <person name="Lipzen A."/>
            <person name="Lundell T."/>
            <person name="Morin E."/>
            <person name="Murat C."/>
            <person name="Sun H."/>
            <person name="Tunlid A."/>
            <person name="Henrissat B."/>
            <person name="Grigoriev I.V."/>
            <person name="Hibbett D.S."/>
            <person name="Martin F."/>
            <person name="Nordberg H.P."/>
            <person name="Cantor M.N."/>
            <person name="Hua S.X."/>
        </authorList>
    </citation>
    <scope>NUCLEOTIDE SEQUENCE [LARGE SCALE GENOMIC DNA]</scope>
    <source>
        <strain evidence="8 9">MAFF 305830</strain>
    </source>
</reference>
<dbReference type="InterPro" id="IPR001727">
    <property type="entry name" value="GDT1-like"/>
</dbReference>
<proteinExistence type="inferred from homology"/>
<keyword evidence="4 6" id="KW-1133">Transmembrane helix</keyword>
<feature type="transmembrane region" description="Helical" evidence="6">
    <location>
        <begin position="270"/>
        <end position="287"/>
    </location>
</feature>
<dbReference type="GO" id="GO:0000329">
    <property type="term" value="C:fungal-type vacuole membrane"/>
    <property type="evidence" value="ECO:0007669"/>
    <property type="project" value="TreeGrafter"/>
</dbReference>
<comment type="subcellular location">
    <subcellularLocation>
        <location evidence="1 6">Membrane</location>
        <topology evidence="1 6">Multi-pass membrane protein</topology>
    </subcellularLocation>
</comment>